<name>A0ABW8D2Q8_9GAMM</name>
<dbReference type="EMBL" id="JBGORX010000001">
    <property type="protein sequence ID" value="MFJ1266977.1"/>
    <property type="molecule type" value="Genomic_DNA"/>
</dbReference>
<protein>
    <submittedName>
        <fullName evidence="1">Uncharacterized protein</fullName>
    </submittedName>
</protein>
<proteinExistence type="predicted"/>
<comment type="caution">
    <text evidence="1">The sequence shown here is derived from an EMBL/GenBank/DDBJ whole genome shotgun (WGS) entry which is preliminary data.</text>
</comment>
<reference evidence="1 2" key="1">
    <citation type="submission" date="2024-08" db="EMBL/GenBank/DDBJ databases">
        <title>Draft Genome Sequence of Legionella lytica strain DSB2004, Isolated From a Fire Sprinkler System.</title>
        <authorList>
            <person name="Everhart A.D."/>
            <person name="Kidane D.T."/>
            <person name="Farone A.L."/>
            <person name="Farone M.B."/>
        </authorList>
    </citation>
    <scope>NUCLEOTIDE SEQUENCE [LARGE SCALE GENOMIC DNA]</scope>
    <source>
        <strain evidence="1 2">DSB2004</strain>
    </source>
</reference>
<organism evidence="1 2">
    <name type="scientific">Legionella lytica</name>
    <dbReference type="NCBI Taxonomy" id="96232"/>
    <lineage>
        <taxon>Bacteria</taxon>
        <taxon>Pseudomonadati</taxon>
        <taxon>Pseudomonadota</taxon>
        <taxon>Gammaproteobacteria</taxon>
        <taxon>Legionellales</taxon>
        <taxon>Legionellaceae</taxon>
        <taxon>Legionella</taxon>
    </lineage>
</organism>
<dbReference type="Proteomes" id="UP001615550">
    <property type="component" value="Unassembled WGS sequence"/>
</dbReference>
<gene>
    <name evidence="1" type="ORF">ACD661_00240</name>
</gene>
<keyword evidence="2" id="KW-1185">Reference proteome</keyword>
<evidence type="ECO:0000313" key="1">
    <source>
        <dbReference type="EMBL" id="MFJ1266977.1"/>
    </source>
</evidence>
<dbReference type="RefSeq" id="WP_400185445.1">
    <property type="nucleotide sequence ID" value="NZ_JBGORX010000001.1"/>
</dbReference>
<accession>A0ABW8D2Q8</accession>
<evidence type="ECO:0000313" key="2">
    <source>
        <dbReference type="Proteomes" id="UP001615550"/>
    </source>
</evidence>
<sequence length="660" mass="76083">MHSRIFNSGRDALVLALKNKNLAPKTLYSLALSGAPQIQSDAIDVLFKQSTAEARAFQRFILVFWIKHPENKLIPEESKLNDYLLPLAEPERLFMLVVMAMRKKLSYPIQMGNSISYWHFPWASPHQHKKLFTTLADEIKLLAKNARESEEQQENPSIKYFNNMMDFLYFKENAHFLRVITTTLINTPLLLTTCSLQNLYALITLLSAEDRFAIVDALLSLPFLREANLSSYNQYKKFDLSLLDTILSLFLESMSEEKRALCLEKHGAYFLANYAEKGKSWKPFPNQFIIAVLPYLDKAAMKQLIGNFLSHFKKGVKLSKKHAELGLSLMPYLDKASLEFIAPLYLCPGNLSRQQRHRAWAFISVRVSPQGFDLLDAWIKKQGFKDCLDNFFLDLHIPLSEPKKLIYLQQFYDGILKHEVILLEETEAYARLLSLWSIPHDETNQKIVREGLKKILFVSSETNGLSLRPEARFICEAFNSATNPSTPLPISLVESLKEHGLDLDEPLKSFLVLPSPYELLQTVCLAERRTLLNMLKTWDQLMYNYLQNEETAKEAIRPLLEWMNASNSFSHHQDENLLYMSQKACQLGFKLLSAYLSSCALEQLPLIQQLIDTGLSVHTYPSEAYKRNYTEINNLYCLSWIATVRWDYAQPESKSRCMIL</sequence>